<dbReference type="Proteomes" id="UP000626786">
    <property type="component" value="Unassembled WGS sequence"/>
</dbReference>
<evidence type="ECO:0008006" key="4">
    <source>
        <dbReference type="Google" id="ProtNLM"/>
    </source>
</evidence>
<accession>A0ABR8UD22</accession>
<keyword evidence="3" id="KW-1185">Reference proteome</keyword>
<dbReference type="RefSeq" id="WP_191695764.1">
    <property type="nucleotide sequence ID" value="NZ_JACSQN010000017.1"/>
</dbReference>
<evidence type="ECO:0000313" key="2">
    <source>
        <dbReference type="EMBL" id="MBD7985940.1"/>
    </source>
</evidence>
<evidence type="ECO:0000313" key="3">
    <source>
        <dbReference type="Proteomes" id="UP000626786"/>
    </source>
</evidence>
<keyword evidence="1" id="KW-0732">Signal</keyword>
<dbReference type="PROSITE" id="PS51257">
    <property type="entry name" value="PROKAR_LIPOPROTEIN"/>
    <property type="match status" value="1"/>
</dbReference>
<proteinExistence type="predicted"/>
<feature type="chain" id="PRO_5046698333" description="Lipoprotein" evidence="1">
    <location>
        <begin position="28"/>
        <end position="267"/>
    </location>
</feature>
<dbReference type="InterPro" id="IPR046720">
    <property type="entry name" value="DUF6612"/>
</dbReference>
<dbReference type="Pfam" id="PF20316">
    <property type="entry name" value="DUF6612"/>
    <property type="match status" value="1"/>
</dbReference>
<sequence length="267" mass="30324">MKKIISIFAVSTLIVFLAACSSSTGEAQKKMTAAELLDKSEQAMQKSLKSVRAHISYDDYGVIVYDGDVENNEKSGSKFDMTMEAFLEPVKIHRQVQIQPRGVEKWNLDMYTVGEQLIVKDDRQKDWEKTSVDPLAESFGTLVSATNPILDLSKFKVFADDFILEPIEYGYALRLSLDRNEFKKFKELFPEIGPSEEGFLLIDKMDFVITINKSTSFVTSFKMAADMKTYSHGNSYRARQKLSATYSYFNDNKDFELPKEVKAAVAQ</sequence>
<evidence type="ECO:0000256" key="1">
    <source>
        <dbReference type="SAM" id="SignalP"/>
    </source>
</evidence>
<reference evidence="2 3" key="1">
    <citation type="submission" date="2020-08" db="EMBL/GenBank/DDBJ databases">
        <title>A Genomic Blueprint of the Chicken Gut Microbiome.</title>
        <authorList>
            <person name="Gilroy R."/>
            <person name="Ravi A."/>
            <person name="Getino M."/>
            <person name="Pursley I."/>
            <person name="Horton D.L."/>
            <person name="Alikhan N.-F."/>
            <person name="Baker D."/>
            <person name="Gharbi K."/>
            <person name="Hall N."/>
            <person name="Watson M."/>
            <person name="Adriaenssens E.M."/>
            <person name="Foster-Nyarko E."/>
            <person name="Jarju S."/>
            <person name="Secka A."/>
            <person name="Antonio M."/>
            <person name="Oren A."/>
            <person name="Chaudhuri R."/>
            <person name="La Ragione R.M."/>
            <person name="Hildebrand F."/>
            <person name="Pallen M.J."/>
        </authorList>
    </citation>
    <scope>NUCLEOTIDE SEQUENCE [LARGE SCALE GENOMIC DNA]</scope>
    <source>
        <strain evidence="2 3">Sa2YVA2</strain>
    </source>
</reference>
<gene>
    <name evidence="2" type="ORF">H9649_15315</name>
</gene>
<feature type="signal peptide" evidence="1">
    <location>
        <begin position="1"/>
        <end position="27"/>
    </location>
</feature>
<dbReference type="EMBL" id="JACSQN010000017">
    <property type="protein sequence ID" value="MBD7985940.1"/>
    <property type="molecule type" value="Genomic_DNA"/>
</dbReference>
<comment type="caution">
    <text evidence="2">The sequence shown here is derived from an EMBL/GenBank/DDBJ whole genome shotgun (WGS) entry which is preliminary data.</text>
</comment>
<organism evidence="2 3">
    <name type="scientific">Sporosarcina quadrami</name>
    <dbReference type="NCBI Taxonomy" id="2762234"/>
    <lineage>
        <taxon>Bacteria</taxon>
        <taxon>Bacillati</taxon>
        <taxon>Bacillota</taxon>
        <taxon>Bacilli</taxon>
        <taxon>Bacillales</taxon>
        <taxon>Caryophanaceae</taxon>
        <taxon>Sporosarcina</taxon>
    </lineage>
</organism>
<protein>
    <recommendedName>
        <fullName evidence="4">Lipoprotein</fullName>
    </recommendedName>
</protein>
<name>A0ABR8UD22_9BACL</name>